<evidence type="ECO:0000256" key="8">
    <source>
        <dbReference type="ARBA" id="ARBA00023268"/>
    </source>
</evidence>
<evidence type="ECO:0000256" key="4">
    <source>
        <dbReference type="ARBA" id="ARBA00022679"/>
    </source>
</evidence>
<keyword evidence="11" id="KW-1185">Reference proteome</keyword>
<name>A0ABT4ID19_9EURY</name>
<keyword evidence="5" id="KW-0658">Purine biosynthesis</keyword>
<dbReference type="SMART" id="SM00851">
    <property type="entry name" value="MGS"/>
    <property type="match status" value="1"/>
</dbReference>
<dbReference type="SMART" id="SM00798">
    <property type="entry name" value="AICARFT_IMPCHas"/>
    <property type="match status" value="1"/>
</dbReference>
<comment type="similarity">
    <text evidence="3">Belongs to the PurH family.</text>
</comment>
<dbReference type="PROSITE" id="PS51855">
    <property type="entry name" value="MGS"/>
    <property type="match status" value="1"/>
</dbReference>
<evidence type="ECO:0000259" key="9">
    <source>
        <dbReference type="PROSITE" id="PS51855"/>
    </source>
</evidence>
<dbReference type="EC" id="2.1.2.3" evidence="10"/>
<keyword evidence="4 10" id="KW-0808">Transferase</keyword>
<dbReference type="EC" id="3.5.4.10" evidence="10"/>
<dbReference type="SUPFAM" id="SSF52335">
    <property type="entry name" value="Methylglyoxal synthase-like"/>
    <property type="match status" value="1"/>
</dbReference>
<evidence type="ECO:0000256" key="6">
    <source>
        <dbReference type="ARBA" id="ARBA00022801"/>
    </source>
</evidence>
<dbReference type="EMBL" id="JAPTGB010000001">
    <property type="protein sequence ID" value="MCZ0859643.1"/>
    <property type="molecule type" value="Genomic_DNA"/>
</dbReference>
<dbReference type="InterPro" id="IPR002695">
    <property type="entry name" value="PurH-like"/>
</dbReference>
<dbReference type="Proteomes" id="UP001141422">
    <property type="component" value="Unassembled WGS sequence"/>
</dbReference>
<dbReference type="RefSeq" id="WP_268923866.1">
    <property type="nucleotide sequence ID" value="NZ_JAPTGB010000001.1"/>
</dbReference>
<reference evidence="10" key="1">
    <citation type="submission" date="2022-12" db="EMBL/GenBank/DDBJ databases">
        <title>Isolation and characterisation of novel Methanocorpusculum spp. from native Australian herbivores indicates the genus is ancestrally host-associated.</title>
        <authorList>
            <person name="Volmer J.G."/>
            <person name="Soo R.M."/>
            <person name="Evans P.N."/>
            <person name="Hoedt E.C."/>
            <person name="Astorga Alsina A.L."/>
            <person name="Woodcroft B.J."/>
            <person name="Tyson G.W."/>
            <person name="Hugenholtz P."/>
            <person name="Morrison M."/>
        </authorList>
    </citation>
    <scope>NUCLEOTIDE SEQUENCE</scope>
    <source>
        <strain evidence="10">MG</strain>
    </source>
</reference>
<proteinExistence type="inferred from homology"/>
<dbReference type="Pfam" id="PF02142">
    <property type="entry name" value="MGS"/>
    <property type="match status" value="1"/>
</dbReference>
<comment type="pathway">
    <text evidence="1">Purine metabolism; IMP biosynthesis via de novo pathway; IMP from 5-formamido-1-(5-phospho-D-ribosyl)imidazole-4-carboxamide: step 1/1.</text>
</comment>
<dbReference type="Gene3D" id="3.40.50.1380">
    <property type="entry name" value="Methylglyoxal synthase-like domain"/>
    <property type="match status" value="1"/>
</dbReference>
<comment type="pathway">
    <text evidence="2">Purine metabolism; IMP biosynthesis via de novo pathway; 5-formamido-1-(5-phospho-D-ribosyl)imidazole-4-carboxamide from 5-amino-1-(5-phospho-D-ribosyl)imidazole-4-carboxamide (10-formyl THF route): step 1/1.</text>
</comment>
<comment type="caution">
    <text evidence="10">The sequence shown here is derived from an EMBL/GenBank/DDBJ whole genome shotgun (WGS) entry which is preliminary data.</text>
</comment>
<dbReference type="SUPFAM" id="SSF53927">
    <property type="entry name" value="Cytidine deaminase-like"/>
    <property type="match status" value="1"/>
</dbReference>
<protein>
    <submittedName>
        <fullName evidence="10">Bifunctional phosphoribosylaminoimidazolecarboxamide formyltransferase/IMP cyclohydrolase</fullName>
        <ecNumber evidence="10">2.1.2.3</ecNumber>
        <ecNumber evidence="10">3.5.4.10</ecNumber>
    </submittedName>
</protein>
<keyword evidence="6 10" id="KW-0378">Hydrolase</keyword>
<dbReference type="InterPro" id="IPR024051">
    <property type="entry name" value="AICAR_Tfase_dup_dom_sf"/>
</dbReference>
<dbReference type="InterPro" id="IPR036914">
    <property type="entry name" value="MGS-like_dom_sf"/>
</dbReference>
<dbReference type="PIRSF" id="PIRSF000414">
    <property type="entry name" value="AICARFT_IMPCHas"/>
    <property type="match status" value="1"/>
</dbReference>
<dbReference type="InterPro" id="IPR016193">
    <property type="entry name" value="Cytidine_deaminase-like"/>
</dbReference>
<dbReference type="NCBIfam" id="NF002049">
    <property type="entry name" value="PRK00881.1"/>
    <property type="match status" value="1"/>
</dbReference>
<accession>A0ABT4ID19</accession>
<dbReference type="GO" id="GO:0004643">
    <property type="term" value="F:phosphoribosylaminoimidazolecarboxamide formyltransferase activity"/>
    <property type="evidence" value="ECO:0007669"/>
    <property type="project" value="UniProtKB-EC"/>
</dbReference>
<evidence type="ECO:0000256" key="7">
    <source>
        <dbReference type="ARBA" id="ARBA00022975"/>
    </source>
</evidence>
<dbReference type="HAMAP" id="MF_00139">
    <property type="entry name" value="PurH"/>
    <property type="match status" value="1"/>
</dbReference>
<sequence>MTLALLSVWDKTGIIDLAKVLAAKNIGILSSGGTAKTLREAGIPVKDVSEYTGFPEMMDGRVKTLHPKVHGGLLGRRGTDDAVMQEHGIEGIDILCVNLYPFEEMSKKNLPLNELIEFVDIGGPAMIRAASKNFKDVAVVVDPSDYPMVIDAVNGGGFTYEQKLGLAAKAFTRTAAYDAAISNYLNGIGAEFPSTYTVQFANGRHLRYGENPHQKAAVYGTSGIAGQTALQGKEMSYNNYLDVHAAVSLCRELPSPGTVIVKHNNPCGVATGATQLESYLKAREVDPVSAYGSVVAMNSPVGKDVAEEICSTFVEVLIAPSFTDEAREIMRKKENMRLLLLPPEVPADELRTIDGGVLVQRTPAYEEGWTVVSKRAPTAAETAAMRFAWKIVKYAKSNAIVYSNATELVGIGVGQMNRVDSAKIAVMKAAEFGRTMKDTVVASDAFLPFADTLEVAAAAGATALIQPGGSIRDDEVIAKADELGVAMVFTGTRHFRH</sequence>
<evidence type="ECO:0000256" key="1">
    <source>
        <dbReference type="ARBA" id="ARBA00004844"/>
    </source>
</evidence>
<gene>
    <name evidence="10" type="primary">purH</name>
    <name evidence="10" type="ORF">O0S10_00195</name>
</gene>
<evidence type="ECO:0000256" key="2">
    <source>
        <dbReference type="ARBA" id="ARBA00004954"/>
    </source>
</evidence>
<feature type="domain" description="MGS-like" evidence="9">
    <location>
        <begin position="1"/>
        <end position="141"/>
    </location>
</feature>
<evidence type="ECO:0000313" key="10">
    <source>
        <dbReference type="EMBL" id="MCZ0859643.1"/>
    </source>
</evidence>
<dbReference type="Gene3D" id="3.40.140.20">
    <property type="match status" value="2"/>
</dbReference>
<dbReference type="NCBIfam" id="TIGR00355">
    <property type="entry name" value="purH"/>
    <property type="match status" value="1"/>
</dbReference>
<keyword evidence="8" id="KW-0511">Multifunctional enzyme</keyword>
<dbReference type="Pfam" id="PF01808">
    <property type="entry name" value="AICARFT_IMPCHas"/>
    <property type="match status" value="1"/>
</dbReference>
<keyword evidence="7" id="KW-0665">Pyrimidine biosynthesis</keyword>
<evidence type="ECO:0000256" key="5">
    <source>
        <dbReference type="ARBA" id="ARBA00022755"/>
    </source>
</evidence>
<dbReference type="CDD" id="cd01421">
    <property type="entry name" value="IMPCH"/>
    <property type="match status" value="1"/>
</dbReference>
<organism evidence="10 11">
    <name type="scientific">Methanocorpusculum petauri</name>
    <dbReference type="NCBI Taxonomy" id="3002863"/>
    <lineage>
        <taxon>Archaea</taxon>
        <taxon>Methanobacteriati</taxon>
        <taxon>Methanobacteriota</taxon>
        <taxon>Stenosarchaea group</taxon>
        <taxon>Methanomicrobia</taxon>
        <taxon>Methanomicrobiales</taxon>
        <taxon>Methanocorpusculaceae</taxon>
        <taxon>Methanocorpusculum</taxon>
    </lineage>
</organism>
<evidence type="ECO:0000313" key="11">
    <source>
        <dbReference type="Proteomes" id="UP001141422"/>
    </source>
</evidence>
<evidence type="ECO:0000256" key="3">
    <source>
        <dbReference type="ARBA" id="ARBA00007667"/>
    </source>
</evidence>
<dbReference type="PANTHER" id="PTHR11692:SF0">
    <property type="entry name" value="BIFUNCTIONAL PURINE BIOSYNTHESIS PROTEIN ATIC"/>
    <property type="match status" value="1"/>
</dbReference>
<dbReference type="GO" id="GO:0003937">
    <property type="term" value="F:IMP cyclohydrolase activity"/>
    <property type="evidence" value="ECO:0007669"/>
    <property type="project" value="UniProtKB-EC"/>
</dbReference>
<dbReference type="InterPro" id="IPR011607">
    <property type="entry name" value="MGS-like_dom"/>
</dbReference>
<dbReference type="PANTHER" id="PTHR11692">
    <property type="entry name" value="BIFUNCTIONAL PURINE BIOSYNTHESIS PROTEIN PURH"/>
    <property type="match status" value="1"/>
</dbReference>